<dbReference type="InterPro" id="IPR001650">
    <property type="entry name" value="Helicase_C-like"/>
</dbReference>
<comment type="catalytic activity">
    <reaction evidence="15">
        <text>ATP + H2O = ADP + phosphate + H(+)</text>
        <dbReference type="Rhea" id="RHEA:13065"/>
        <dbReference type="ChEBI" id="CHEBI:15377"/>
        <dbReference type="ChEBI" id="CHEBI:15378"/>
        <dbReference type="ChEBI" id="CHEBI:30616"/>
        <dbReference type="ChEBI" id="CHEBI:43474"/>
        <dbReference type="ChEBI" id="CHEBI:456216"/>
        <dbReference type="EC" id="3.6.4.13"/>
    </reaction>
    <physiologicalReaction direction="left-to-right" evidence="15">
        <dbReference type="Rhea" id="RHEA:13066"/>
    </physiologicalReaction>
</comment>
<keyword evidence="9" id="KW-0347">Helicase</keyword>
<feature type="domain" description="Helicase ATP-binding" evidence="17">
    <location>
        <begin position="288"/>
        <end position="474"/>
    </location>
</feature>
<evidence type="ECO:0000256" key="1">
    <source>
        <dbReference type="ARBA" id="ARBA00004496"/>
    </source>
</evidence>
<keyword evidence="14" id="KW-0051">Antiviral defense</keyword>
<dbReference type="InterPro" id="IPR011545">
    <property type="entry name" value="DEAD/DEAH_box_helicase_dom"/>
</dbReference>
<dbReference type="Pfam" id="PF00270">
    <property type="entry name" value="DEAD"/>
    <property type="match status" value="1"/>
</dbReference>
<dbReference type="Pfam" id="PF11648">
    <property type="entry name" value="RIG-I_C-RD"/>
    <property type="match status" value="1"/>
</dbReference>
<dbReference type="Pfam" id="PF18119">
    <property type="entry name" value="RIG-I_C"/>
    <property type="match status" value="1"/>
</dbReference>
<evidence type="ECO:0000256" key="4">
    <source>
        <dbReference type="ARBA" id="ARBA00022490"/>
    </source>
</evidence>
<feature type="region of interest" description="Disordered" evidence="16">
    <location>
        <begin position="133"/>
        <end position="157"/>
    </location>
</feature>
<evidence type="ECO:0000256" key="6">
    <source>
        <dbReference type="ARBA" id="ARBA00022723"/>
    </source>
</evidence>
<evidence type="ECO:0000256" key="2">
    <source>
        <dbReference type="ARBA" id="ARBA00006866"/>
    </source>
</evidence>
<evidence type="ECO:0000256" key="12">
    <source>
        <dbReference type="ARBA" id="ARBA00022859"/>
    </source>
</evidence>
<protein>
    <recommendedName>
        <fullName evidence="3">RNA helicase</fullName>
        <ecNumber evidence="3">3.6.4.13</ecNumber>
    </recommendedName>
</protein>
<evidence type="ECO:0000256" key="10">
    <source>
        <dbReference type="ARBA" id="ARBA00022833"/>
    </source>
</evidence>
<keyword evidence="13" id="KW-0694">RNA-binding</keyword>
<dbReference type="EMBL" id="JACVVK020000226">
    <property type="protein sequence ID" value="KAK7483455.1"/>
    <property type="molecule type" value="Genomic_DNA"/>
</dbReference>
<keyword evidence="10" id="KW-0862">Zinc</keyword>
<keyword evidence="7" id="KW-0547">Nucleotide-binding</keyword>
<accession>A0ABD0K8T5</accession>
<dbReference type="SMART" id="SM00487">
    <property type="entry name" value="DEXDc"/>
    <property type="match status" value="1"/>
</dbReference>
<feature type="compositionally biased region" description="Basic and acidic residues" evidence="16">
    <location>
        <begin position="233"/>
        <end position="261"/>
    </location>
</feature>
<feature type="region of interest" description="Disordered" evidence="16">
    <location>
        <begin position="995"/>
        <end position="1015"/>
    </location>
</feature>
<dbReference type="GO" id="GO:0005524">
    <property type="term" value="F:ATP binding"/>
    <property type="evidence" value="ECO:0007669"/>
    <property type="project" value="UniProtKB-KW"/>
</dbReference>
<evidence type="ECO:0000256" key="11">
    <source>
        <dbReference type="ARBA" id="ARBA00022840"/>
    </source>
</evidence>
<keyword evidence="12" id="KW-0391">Immunity</keyword>
<dbReference type="InterPro" id="IPR038557">
    <property type="entry name" value="RLR_C_sf"/>
</dbReference>
<comment type="subcellular location">
    <subcellularLocation>
        <location evidence="1">Cytoplasm</location>
    </subcellularLocation>
</comment>
<dbReference type="InterPro" id="IPR027417">
    <property type="entry name" value="P-loop_NTPase"/>
</dbReference>
<dbReference type="GO" id="GO:0051607">
    <property type="term" value="P:defense response to virus"/>
    <property type="evidence" value="ECO:0007669"/>
    <property type="project" value="UniProtKB-KW"/>
</dbReference>
<gene>
    <name evidence="20" type="ORF">BaRGS_00025254</name>
</gene>
<dbReference type="Gene3D" id="3.40.50.300">
    <property type="entry name" value="P-loop containing nucleotide triphosphate hydrolases"/>
    <property type="match status" value="2"/>
</dbReference>
<evidence type="ECO:0000259" key="18">
    <source>
        <dbReference type="PROSITE" id="PS51194"/>
    </source>
</evidence>
<dbReference type="Proteomes" id="UP001519460">
    <property type="component" value="Unassembled WGS sequence"/>
</dbReference>
<keyword evidence="6" id="KW-0479">Metal-binding</keyword>
<evidence type="ECO:0000256" key="15">
    <source>
        <dbReference type="ARBA" id="ARBA00049390"/>
    </source>
</evidence>
<dbReference type="InterPro" id="IPR014001">
    <property type="entry name" value="Helicase_ATP-bd"/>
</dbReference>
<dbReference type="PROSITE" id="PS51789">
    <property type="entry name" value="RLR_CTR"/>
    <property type="match status" value="1"/>
</dbReference>
<feature type="domain" description="RLR CTR" evidence="19">
    <location>
        <begin position="853"/>
        <end position="989"/>
    </location>
</feature>
<dbReference type="EC" id="3.6.4.13" evidence="3"/>
<feature type="compositionally biased region" description="Acidic residues" evidence="16">
    <location>
        <begin position="995"/>
        <end position="1007"/>
    </location>
</feature>
<organism evidence="20 21">
    <name type="scientific">Batillaria attramentaria</name>
    <dbReference type="NCBI Taxonomy" id="370345"/>
    <lineage>
        <taxon>Eukaryota</taxon>
        <taxon>Metazoa</taxon>
        <taxon>Spiralia</taxon>
        <taxon>Lophotrochozoa</taxon>
        <taxon>Mollusca</taxon>
        <taxon>Gastropoda</taxon>
        <taxon>Caenogastropoda</taxon>
        <taxon>Sorbeoconcha</taxon>
        <taxon>Cerithioidea</taxon>
        <taxon>Batillariidae</taxon>
        <taxon>Batillaria</taxon>
    </lineage>
</organism>
<comment type="similarity">
    <text evidence="2">Belongs to the helicase family. RLR subfamily.</text>
</comment>
<feature type="compositionally biased region" description="Basic and acidic residues" evidence="16">
    <location>
        <begin position="145"/>
        <end position="157"/>
    </location>
</feature>
<dbReference type="InterPro" id="IPR021673">
    <property type="entry name" value="RLR_CTR"/>
</dbReference>
<dbReference type="Gene3D" id="2.170.150.30">
    <property type="entry name" value="RIG-I-like receptor, C-terminal regulatory domain"/>
    <property type="match status" value="1"/>
</dbReference>
<feature type="domain" description="Helicase C-terminal" evidence="18">
    <location>
        <begin position="671"/>
        <end position="834"/>
    </location>
</feature>
<evidence type="ECO:0000256" key="9">
    <source>
        <dbReference type="ARBA" id="ARBA00022806"/>
    </source>
</evidence>
<comment type="caution">
    <text evidence="20">The sequence shown here is derived from an EMBL/GenBank/DDBJ whole genome shotgun (WGS) entry which is preliminary data.</text>
</comment>
<reference evidence="20 21" key="1">
    <citation type="journal article" date="2023" name="Sci. Data">
        <title>Genome assembly of the Korean intertidal mud-creeper Batillaria attramentaria.</title>
        <authorList>
            <person name="Patra A.K."/>
            <person name="Ho P.T."/>
            <person name="Jun S."/>
            <person name="Lee S.J."/>
            <person name="Kim Y."/>
            <person name="Won Y.J."/>
        </authorList>
    </citation>
    <scope>NUCLEOTIDE SEQUENCE [LARGE SCALE GENOMIC DNA]</scope>
    <source>
        <strain evidence="20">Wonlab-2016</strain>
    </source>
</reference>
<dbReference type="PANTHER" id="PTHR14074">
    <property type="entry name" value="HELICASE WITH DEATH DOMAIN-RELATED"/>
    <property type="match status" value="1"/>
</dbReference>
<dbReference type="GO" id="GO:0005737">
    <property type="term" value="C:cytoplasm"/>
    <property type="evidence" value="ECO:0007669"/>
    <property type="project" value="UniProtKB-SubCell"/>
</dbReference>
<feature type="region of interest" description="Disordered" evidence="16">
    <location>
        <begin position="231"/>
        <end position="261"/>
    </location>
</feature>
<keyword evidence="8" id="KW-0378">Hydrolase</keyword>
<evidence type="ECO:0000256" key="13">
    <source>
        <dbReference type="ARBA" id="ARBA00022884"/>
    </source>
</evidence>
<name>A0ABD0K8T5_9CAEN</name>
<evidence type="ECO:0000256" key="16">
    <source>
        <dbReference type="SAM" id="MobiDB-lite"/>
    </source>
</evidence>
<keyword evidence="4" id="KW-0963">Cytoplasm</keyword>
<keyword evidence="5" id="KW-0399">Innate immunity</keyword>
<dbReference type="GO" id="GO:0016787">
    <property type="term" value="F:hydrolase activity"/>
    <property type="evidence" value="ECO:0007669"/>
    <property type="project" value="UniProtKB-KW"/>
</dbReference>
<dbReference type="GO" id="GO:0045087">
    <property type="term" value="P:innate immune response"/>
    <property type="evidence" value="ECO:0007669"/>
    <property type="project" value="UniProtKB-KW"/>
</dbReference>
<dbReference type="Gene3D" id="1.20.1320.30">
    <property type="match status" value="1"/>
</dbReference>
<dbReference type="Pfam" id="PF00271">
    <property type="entry name" value="Helicase_C"/>
    <property type="match status" value="1"/>
</dbReference>
<dbReference type="SUPFAM" id="SSF52540">
    <property type="entry name" value="P-loop containing nucleoside triphosphate hydrolases"/>
    <property type="match status" value="1"/>
</dbReference>
<evidence type="ECO:0000256" key="8">
    <source>
        <dbReference type="ARBA" id="ARBA00022801"/>
    </source>
</evidence>
<evidence type="ECO:0000259" key="17">
    <source>
        <dbReference type="PROSITE" id="PS51192"/>
    </source>
</evidence>
<evidence type="ECO:0000256" key="14">
    <source>
        <dbReference type="ARBA" id="ARBA00023118"/>
    </source>
</evidence>
<keyword evidence="21" id="KW-1185">Reference proteome</keyword>
<evidence type="ECO:0000259" key="19">
    <source>
        <dbReference type="PROSITE" id="PS51789"/>
    </source>
</evidence>
<proteinExistence type="inferred from homology"/>
<dbReference type="SMART" id="SM00490">
    <property type="entry name" value="HELICc"/>
    <property type="match status" value="1"/>
</dbReference>
<dbReference type="GO" id="GO:0003724">
    <property type="term" value="F:RNA helicase activity"/>
    <property type="evidence" value="ECO:0007669"/>
    <property type="project" value="UniProtKB-EC"/>
</dbReference>
<dbReference type="GO" id="GO:0046872">
    <property type="term" value="F:metal ion binding"/>
    <property type="evidence" value="ECO:0007669"/>
    <property type="project" value="UniProtKB-KW"/>
</dbReference>
<dbReference type="InterPro" id="IPR041204">
    <property type="entry name" value="RIG-I-like_C"/>
</dbReference>
<evidence type="ECO:0000256" key="3">
    <source>
        <dbReference type="ARBA" id="ARBA00012552"/>
    </source>
</evidence>
<dbReference type="InterPro" id="IPR051363">
    <property type="entry name" value="RLR_Helicase"/>
</dbReference>
<dbReference type="PANTHER" id="PTHR14074:SF16">
    <property type="entry name" value="ANTIVIRAL INNATE IMMUNE RESPONSE RECEPTOR RIG-I"/>
    <property type="match status" value="1"/>
</dbReference>
<dbReference type="GO" id="GO:0003723">
    <property type="term" value="F:RNA binding"/>
    <property type="evidence" value="ECO:0007669"/>
    <property type="project" value="UniProtKB-KW"/>
</dbReference>
<dbReference type="PROSITE" id="PS51192">
    <property type="entry name" value="HELICASE_ATP_BIND_1"/>
    <property type="match status" value="1"/>
</dbReference>
<dbReference type="AlphaFoldDB" id="A0ABD0K8T5"/>
<evidence type="ECO:0000256" key="5">
    <source>
        <dbReference type="ARBA" id="ARBA00022588"/>
    </source>
</evidence>
<evidence type="ECO:0000313" key="20">
    <source>
        <dbReference type="EMBL" id="KAK7483455.1"/>
    </source>
</evidence>
<evidence type="ECO:0000256" key="7">
    <source>
        <dbReference type="ARBA" id="ARBA00022741"/>
    </source>
</evidence>
<sequence length="1015" mass="115614">MAEQSQVSDDQMKLEILQSMIPDFVRHNFDPNLIVPDLCILEDHQQDEILLLDEAGNRAGAVEKLINMVVEKKEEGLNHFLYLLEGRDGTPRWERFLQPFEGSQAERNQAANEYFALTVRLLKGDIIEHLTDAEKTEPGLSPENVSEKDVENNSEHTEQTFVKEAVGSQEGLHEQPGQQGGKRQYSREFLLQLQFSSQRTSRDLFSDIFAPHMFQAGSNDTLVQYDSDDFDAEGEHLPASDLETDRDPGFSDDEKADYEKPEKEIGALQRKQLGPQDLELRNYQKELAEAALSGLNTIICAPTGSGKTRVATHIIEQHFQAETQAPAVDQQGENVSRKRKVVFMAHTGALATQQFKNFKQFLPYLKTVIITGQSKDCMNMHMLLPDNDIFVVTPKILENHLSPDKIPSLEVFSLLVFDECHHTKKGEPYMSVMKNYLKTKNEGQVVPQIVGLTASISVEGASTTHQAVQSVLKIMANLDVHHISVVEENLPELRRTVYKPQEMDPIQLTPRREDEVSRKMDNIMHKIEELLNKRATEMADAKVDAVLRKLSERPPDHKDQSYGQWAVGLYDQARQLKAHQSCEEAENQRRKTFAQEVRLMAKWLTAFNVALDVHDLTCPQDVLHYLERKLDRPFDYRSPVEAQLFEFFEDLEKTLTKATESNPNLDILEHTIQKHLSERKDEESRILVFVRTRATCRAVSRWLNSSEVYSDLQQLNAMAFTGIGAQQSKGGMTPIGQLAVLEKFRNGEVKVLVSTSIAEEGIDIPECDFTIKYNRVGNEVTTVQTRGRSRKHGGKSILLGMQNIIEQERLNRHREELMNHAILQIREMPEDTVIETIAEFQREILTAAEIEERKRKRDTPILKKGDFILESDCSHVRVPGSLIRTINGNHRAIIGHDIDDRVNTRKNPARYKKPNTDDVDLTGSFFCNECDQYLGQVACYKKTTFFTVGLRSKSWIILDANEEPLSPQYKKWSKVPYRQAPISLEDIRQHAEYLQDDDMDAEAEEDIGAVGGADV</sequence>
<dbReference type="PROSITE" id="PS51194">
    <property type="entry name" value="HELICASE_CTER"/>
    <property type="match status" value="1"/>
</dbReference>
<evidence type="ECO:0000313" key="21">
    <source>
        <dbReference type="Proteomes" id="UP001519460"/>
    </source>
</evidence>
<keyword evidence="11" id="KW-0067">ATP-binding</keyword>